<keyword evidence="12" id="KW-0966">Cell projection</keyword>
<evidence type="ECO:0000256" key="23">
    <source>
        <dbReference type="ARBA" id="ARBA00048180"/>
    </source>
</evidence>
<dbReference type="InterPro" id="IPR006683">
    <property type="entry name" value="Thioestr_dom"/>
</dbReference>
<evidence type="ECO:0000256" key="16">
    <source>
        <dbReference type="ARBA" id="ARBA00038848"/>
    </source>
</evidence>
<dbReference type="InterPro" id="IPR052365">
    <property type="entry name" value="THEM4/THEM5_acyl-CoA_thioest"/>
</dbReference>
<evidence type="ECO:0000256" key="14">
    <source>
        <dbReference type="ARBA" id="ARBA00037002"/>
    </source>
</evidence>
<comment type="catalytic activity">
    <reaction evidence="13">
        <text>(5Z,8Z,11Z,14Z)-eicosatetraenoyl-CoA + H2O = (5Z,8Z,11Z,14Z)-eicosatetraenoate + CoA + H(+)</text>
        <dbReference type="Rhea" id="RHEA:40151"/>
        <dbReference type="ChEBI" id="CHEBI:15377"/>
        <dbReference type="ChEBI" id="CHEBI:15378"/>
        <dbReference type="ChEBI" id="CHEBI:32395"/>
        <dbReference type="ChEBI" id="CHEBI:57287"/>
        <dbReference type="ChEBI" id="CHEBI:57368"/>
    </reaction>
    <physiologicalReaction direction="left-to-right" evidence="13">
        <dbReference type="Rhea" id="RHEA:40152"/>
    </physiologicalReaction>
</comment>
<comment type="catalytic activity">
    <reaction evidence="23">
        <text>tetradecanoyl-CoA + H2O = tetradecanoate + CoA + H(+)</text>
        <dbReference type="Rhea" id="RHEA:40119"/>
        <dbReference type="ChEBI" id="CHEBI:15377"/>
        <dbReference type="ChEBI" id="CHEBI:15378"/>
        <dbReference type="ChEBI" id="CHEBI:30807"/>
        <dbReference type="ChEBI" id="CHEBI:57287"/>
        <dbReference type="ChEBI" id="CHEBI:57385"/>
    </reaction>
    <physiologicalReaction direction="left-to-right" evidence="23">
        <dbReference type="Rhea" id="RHEA:40120"/>
    </physiologicalReaction>
</comment>
<comment type="catalytic activity">
    <reaction evidence="22">
        <text>dodecanoyl-CoA + H2O = dodecanoate + CoA + H(+)</text>
        <dbReference type="Rhea" id="RHEA:30135"/>
        <dbReference type="ChEBI" id="CHEBI:15377"/>
        <dbReference type="ChEBI" id="CHEBI:15378"/>
        <dbReference type="ChEBI" id="CHEBI:18262"/>
        <dbReference type="ChEBI" id="CHEBI:57287"/>
        <dbReference type="ChEBI" id="CHEBI:57375"/>
    </reaction>
    <physiologicalReaction direction="left-to-right" evidence="22">
        <dbReference type="Rhea" id="RHEA:30136"/>
    </physiologicalReaction>
</comment>
<comment type="caution">
    <text evidence="26">The sequence shown here is derived from an EMBL/GenBank/DDBJ whole genome shotgun (WGS) entry which is preliminary data.</text>
</comment>
<dbReference type="PANTHER" id="PTHR12418">
    <property type="entry name" value="ACYL-COENZYME A THIOESTERASE THEM4"/>
    <property type="match status" value="1"/>
</dbReference>
<evidence type="ECO:0000313" key="27">
    <source>
        <dbReference type="Proteomes" id="UP000463470"/>
    </source>
</evidence>
<evidence type="ECO:0000256" key="9">
    <source>
        <dbReference type="ARBA" id="ARBA00022946"/>
    </source>
</evidence>
<sequence>MTVSLTDDGMCFVCGKNNPIGLKLSFAWEGDDYVTYFTPQPEHQSYAGITHGGLVSTVLDEVMGRNMSSRGLPAVTARMEVRFRHSVPLGDPVRFAARIVRERGKVIDVEATATLTDGRVAAEATGRFLVQEGSLREETPTQPTASANSSK</sequence>
<keyword evidence="9" id="KW-0809">Transit peptide</keyword>
<dbReference type="Pfam" id="PF03061">
    <property type="entry name" value="4HBT"/>
    <property type="match status" value="1"/>
</dbReference>
<organism evidence="26 27">
    <name type="scientific">Heliomicrobium undosum</name>
    <dbReference type="NCBI Taxonomy" id="121734"/>
    <lineage>
        <taxon>Bacteria</taxon>
        <taxon>Bacillati</taxon>
        <taxon>Bacillota</taxon>
        <taxon>Clostridia</taxon>
        <taxon>Eubacteriales</taxon>
        <taxon>Heliobacteriaceae</taxon>
        <taxon>Heliomicrobium</taxon>
    </lineage>
</organism>
<gene>
    <name evidence="26" type="ORF">GTO91_06605</name>
</gene>
<comment type="similarity">
    <text evidence="15">Belongs to the THEM4/THEM5 thioesterase family.</text>
</comment>
<dbReference type="PANTHER" id="PTHR12418:SF19">
    <property type="entry name" value="ACYL-COENZYME A THIOESTERASE THEM4"/>
    <property type="match status" value="1"/>
</dbReference>
<evidence type="ECO:0000256" key="1">
    <source>
        <dbReference type="ARBA" id="ARBA00004170"/>
    </source>
</evidence>
<keyword evidence="7" id="KW-0378">Hydrolase</keyword>
<feature type="region of interest" description="Disordered" evidence="24">
    <location>
        <begin position="132"/>
        <end position="151"/>
    </location>
</feature>
<keyword evidence="11" id="KW-0472">Membrane</keyword>
<keyword evidence="4" id="KW-1003">Cell membrane</keyword>
<keyword evidence="27" id="KW-1185">Reference proteome</keyword>
<evidence type="ECO:0000256" key="19">
    <source>
        <dbReference type="ARBA" id="ARBA00047588"/>
    </source>
</evidence>
<dbReference type="AlphaFoldDB" id="A0A845KZV0"/>
<proteinExistence type="inferred from homology"/>
<evidence type="ECO:0000256" key="10">
    <source>
        <dbReference type="ARBA" id="ARBA00023098"/>
    </source>
</evidence>
<comment type="catalytic activity">
    <reaction evidence="20">
        <text>hexadecanoyl-CoA + H2O = hexadecanoate + CoA + H(+)</text>
        <dbReference type="Rhea" id="RHEA:16645"/>
        <dbReference type="ChEBI" id="CHEBI:7896"/>
        <dbReference type="ChEBI" id="CHEBI:15377"/>
        <dbReference type="ChEBI" id="CHEBI:15378"/>
        <dbReference type="ChEBI" id="CHEBI:57287"/>
        <dbReference type="ChEBI" id="CHEBI:57379"/>
        <dbReference type="EC" id="3.1.2.2"/>
    </reaction>
    <physiologicalReaction direction="left-to-right" evidence="20">
        <dbReference type="Rhea" id="RHEA:16646"/>
    </physiologicalReaction>
</comment>
<evidence type="ECO:0000256" key="20">
    <source>
        <dbReference type="ARBA" id="ARBA00047734"/>
    </source>
</evidence>
<dbReference type="EC" id="3.1.2.2" evidence="16"/>
<reference evidence="26 27" key="1">
    <citation type="submission" date="2020-01" db="EMBL/GenBank/DDBJ databases">
        <title>Whole-genome sequence of Heliobacterium undosum DSM 13378.</title>
        <authorList>
            <person name="Kyndt J.A."/>
            <person name="Meyer T.E."/>
        </authorList>
    </citation>
    <scope>NUCLEOTIDE SEQUENCE [LARGE SCALE GENOMIC DNA]</scope>
    <source>
        <strain evidence="26 27">DSM 13378</strain>
    </source>
</reference>
<evidence type="ECO:0000256" key="21">
    <source>
        <dbReference type="ARBA" id="ARBA00047969"/>
    </source>
</evidence>
<dbReference type="SUPFAM" id="SSF54637">
    <property type="entry name" value="Thioesterase/thiol ester dehydrase-isomerase"/>
    <property type="match status" value="1"/>
</dbReference>
<feature type="domain" description="Thioesterase" evidence="25">
    <location>
        <begin position="48"/>
        <end position="121"/>
    </location>
</feature>
<dbReference type="GO" id="GO:0006631">
    <property type="term" value="P:fatty acid metabolic process"/>
    <property type="evidence" value="ECO:0007669"/>
    <property type="project" value="UniProtKB-KW"/>
</dbReference>
<dbReference type="GO" id="GO:0005737">
    <property type="term" value="C:cytoplasm"/>
    <property type="evidence" value="ECO:0007669"/>
    <property type="project" value="UniProtKB-SubCell"/>
</dbReference>
<evidence type="ECO:0000256" key="12">
    <source>
        <dbReference type="ARBA" id="ARBA00023273"/>
    </source>
</evidence>
<evidence type="ECO:0000256" key="24">
    <source>
        <dbReference type="SAM" id="MobiDB-lite"/>
    </source>
</evidence>
<keyword evidence="8" id="KW-0276">Fatty acid metabolism</keyword>
<dbReference type="InterPro" id="IPR029069">
    <property type="entry name" value="HotDog_dom_sf"/>
</dbReference>
<keyword evidence="10" id="KW-0443">Lipid metabolism</keyword>
<name>A0A845KZV0_9FIRM</name>
<comment type="catalytic activity">
    <reaction evidence="19">
        <text>octanoyl-CoA + H2O = octanoate + CoA + H(+)</text>
        <dbReference type="Rhea" id="RHEA:30143"/>
        <dbReference type="ChEBI" id="CHEBI:15377"/>
        <dbReference type="ChEBI" id="CHEBI:15378"/>
        <dbReference type="ChEBI" id="CHEBI:25646"/>
        <dbReference type="ChEBI" id="CHEBI:57287"/>
        <dbReference type="ChEBI" id="CHEBI:57386"/>
    </reaction>
    <physiologicalReaction direction="left-to-right" evidence="19">
        <dbReference type="Rhea" id="RHEA:30144"/>
    </physiologicalReaction>
</comment>
<dbReference type="EMBL" id="WXEY01000005">
    <property type="protein sequence ID" value="MZP29373.1"/>
    <property type="molecule type" value="Genomic_DNA"/>
</dbReference>
<evidence type="ECO:0000256" key="4">
    <source>
        <dbReference type="ARBA" id="ARBA00022475"/>
    </source>
</evidence>
<evidence type="ECO:0000256" key="8">
    <source>
        <dbReference type="ARBA" id="ARBA00022832"/>
    </source>
</evidence>
<evidence type="ECO:0000256" key="18">
    <source>
        <dbReference type="ARBA" id="ARBA00043210"/>
    </source>
</evidence>
<comment type="subcellular location">
    <subcellularLocation>
        <location evidence="3">Cell projection</location>
        <location evidence="3">Ruffle membrane</location>
    </subcellularLocation>
    <subcellularLocation>
        <location evidence="2">Cytoplasm</location>
    </subcellularLocation>
    <subcellularLocation>
        <location evidence="1">Membrane</location>
        <topology evidence="1">Peripheral membrane protein</topology>
    </subcellularLocation>
</comment>
<dbReference type="CDD" id="cd03443">
    <property type="entry name" value="PaaI_thioesterase"/>
    <property type="match status" value="1"/>
</dbReference>
<evidence type="ECO:0000256" key="2">
    <source>
        <dbReference type="ARBA" id="ARBA00004496"/>
    </source>
</evidence>
<evidence type="ECO:0000256" key="7">
    <source>
        <dbReference type="ARBA" id="ARBA00022801"/>
    </source>
</evidence>
<evidence type="ECO:0000256" key="13">
    <source>
        <dbReference type="ARBA" id="ARBA00035852"/>
    </source>
</evidence>
<dbReference type="Proteomes" id="UP000463470">
    <property type="component" value="Unassembled WGS sequence"/>
</dbReference>
<evidence type="ECO:0000256" key="15">
    <source>
        <dbReference type="ARBA" id="ARBA00038456"/>
    </source>
</evidence>
<keyword evidence="6" id="KW-0053">Apoptosis</keyword>
<keyword evidence="5" id="KW-0963">Cytoplasm</keyword>
<evidence type="ECO:0000313" key="26">
    <source>
        <dbReference type="EMBL" id="MZP29373.1"/>
    </source>
</evidence>
<evidence type="ECO:0000256" key="17">
    <source>
        <dbReference type="ARBA" id="ARBA00040123"/>
    </source>
</evidence>
<comment type="catalytic activity">
    <reaction evidence="21">
        <text>decanoyl-CoA + H2O = decanoate + CoA + H(+)</text>
        <dbReference type="Rhea" id="RHEA:40059"/>
        <dbReference type="ChEBI" id="CHEBI:15377"/>
        <dbReference type="ChEBI" id="CHEBI:15378"/>
        <dbReference type="ChEBI" id="CHEBI:27689"/>
        <dbReference type="ChEBI" id="CHEBI:57287"/>
        <dbReference type="ChEBI" id="CHEBI:61430"/>
    </reaction>
    <physiologicalReaction direction="left-to-right" evidence="21">
        <dbReference type="Rhea" id="RHEA:40060"/>
    </physiologicalReaction>
</comment>
<evidence type="ECO:0000259" key="25">
    <source>
        <dbReference type="Pfam" id="PF03061"/>
    </source>
</evidence>
<evidence type="ECO:0000256" key="6">
    <source>
        <dbReference type="ARBA" id="ARBA00022703"/>
    </source>
</evidence>
<protein>
    <recommendedName>
        <fullName evidence="17">Acyl-coenzyme A thioesterase THEM4</fullName>
        <ecNumber evidence="16">3.1.2.2</ecNumber>
    </recommendedName>
    <alternativeName>
        <fullName evidence="18">Thioesterase superfamily member 4</fullName>
    </alternativeName>
</protein>
<dbReference type="GO" id="GO:0016020">
    <property type="term" value="C:membrane"/>
    <property type="evidence" value="ECO:0007669"/>
    <property type="project" value="UniProtKB-SubCell"/>
</dbReference>
<dbReference type="OrthoDB" id="9792301at2"/>
<evidence type="ECO:0000256" key="22">
    <source>
        <dbReference type="ARBA" id="ARBA00048074"/>
    </source>
</evidence>
<evidence type="ECO:0000256" key="11">
    <source>
        <dbReference type="ARBA" id="ARBA00023136"/>
    </source>
</evidence>
<feature type="compositionally biased region" description="Polar residues" evidence="24">
    <location>
        <begin position="140"/>
        <end position="151"/>
    </location>
</feature>
<dbReference type="Gene3D" id="3.10.129.10">
    <property type="entry name" value="Hotdog Thioesterase"/>
    <property type="match status" value="1"/>
</dbReference>
<comment type="catalytic activity">
    <reaction evidence="14">
        <text>(9Z)-octadecenoyl-CoA + H2O = (9Z)-octadecenoate + CoA + H(+)</text>
        <dbReference type="Rhea" id="RHEA:40139"/>
        <dbReference type="ChEBI" id="CHEBI:15377"/>
        <dbReference type="ChEBI" id="CHEBI:15378"/>
        <dbReference type="ChEBI" id="CHEBI:30823"/>
        <dbReference type="ChEBI" id="CHEBI:57287"/>
        <dbReference type="ChEBI" id="CHEBI:57387"/>
    </reaction>
    <physiologicalReaction direction="left-to-right" evidence="14">
        <dbReference type="Rhea" id="RHEA:40140"/>
    </physiologicalReaction>
</comment>
<accession>A0A845KZV0</accession>
<evidence type="ECO:0000256" key="5">
    <source>
        <dbReference type="ARBA" id="ARBA00022490"/>
    </source>
</evidence>
<dbReference type="RefSeq" id="WP_161256702.1">
    <property type="nucleotide sequence ID" value="NZ_WXEY01000005.1"/>
</dbReference>
<dbReference type="GO" id="GO:0016787">
    <property type="term" value="F:hydrolase activity"/>
    <property type="evidence" value="ECO:0007669"/>
    <property type="project" value="UniProtKB-KW"/>
</dbReference>
<evidence type="ECO:0000256" key="3">
    <source>
        <dbReference type="ARBA" id="ARBA00004632"/>
    </source>
</evidence>